<dbReference type="GO" id="GO:0016887">
    <property type="term" value="F:ATP hydrolysis activity"/>
    <property type="evidence" value="ECO:0007669"/>
    <property type="project" value="InterPro"/>
</dbReference>
<dbReference type="SUPFAM" id="SSF52540">
    <property type="entry name" value="P-loop containing nucleoside triphosphate hydrolases"/>
    <property type="match status" value="1"/>
</dbReference>
<sequence length="115" mass="12878">MNQTNKPLQFDVTIAVTHHVYDEVVLFDSLELKIPKAAWTCLLGVSGVGKTTLLKVLAELKSENSSFTTECSDGYPIKNRVAYMAQQDMLLPWLNVIENVTLGDRLRGTVDPVRR</sequence>
<dbReference type="Pfam" id="PF00005">
    <property type="entry name" value="ABC_tran"/>
    <property type="match status" value="1"/>
</dbReference>
<feature type="domain" description="ABC transporter" evidence="2">
    <location>
        <begin position="28"/>
        <end position="101"/>
    </location>
</feature>
<dbReference type="AlphaFoldDB" id="A0A382P335"/>
<dbReference type="InterPro" id="IPR003439">
    <property type="entry name" value="ABC_transporter-like_ATP-bd"/>
</dbReference>
<reference evidence="3" key="1">
    <citation type="submission" date="2018-05" db="EMBL/GenBank/DDBJ databases">
        <authorList>
            <person name="Lanie J.A."/>
            <person name="Ng W.-L."/>
            <person name="Kazmierczak K.M."/>
            <person name="Andrzejewski T.M."/>
            <person name="Davidsen T.M."/>
            <person name="Wayne K.J."/>
            <person name="Tettelin H."/>
            <person name="Glass J.I."/>
            <person name="Rusch D."/>
            <person name="Podicherti R."/>
            <person name="Tsui H.-C.T."/>
            <person name="Winkler M.E."/>
        </authorList>
    </citation>
    <scope>NUCLEOTIDE SEQUENCE</scope>
</reference>
<dbReference type="GO" id="GO:0005524">
    <property type="term" value="F:ATP binding"/>
    <property type="evidence" value="ECO:0007669"/>
    <property type="project" value="InterPro"/>
</dbReference>
<dbReference type="Gene3D" id="3.40.50.300">
    <property type="entry name" value="P-loop containing nucleotide triphosphate hydrolases"/>
    <property type="match status" value="1"/>
</dbReference>
<organism evidence="3">
    <name type="scientific">marine metagenome</name>
    <dbReference type="NCBI Taxonomy" id="408172"/>
    <lineage>
        <taxon>unclassified sequences</taxon>
        <taxon>metagenomes</taxon>
        <taxon>ecological metagenomes</taxon>
    </lineage>
</organism>
<gene>
    <name evidence="3" type="ORF">METZ01_LOCUS320678</name>
</gene>
<evidence type="ECO:0000313" key="3">
    <source>
        <dbReference type="EMBL" id="SVC67824.1"/>
    </source>
</evidence>
<evidence type="ECO:0000259" key="2">
    <source>
        <dbReference type="Pfam" id="PF00005"/>
    </source>
</evidence>
<dbReference type="PANTHER" id="PTHR42788:SF13">
    <property type="entry name" value="ALIPHATIC SULFONATES IMPORT ATP-BINDING PROTEIN SSUB"/>
    <property type="match status" value="1"/>
</dbReference>
<dbReference type="InterPro" id="IPR050166">
    <property type="entry name" value="ABC_transporter_ATP-bind"/>
</dbReference>
<name>A0A382P335_9ZZZZ</name>
<feature type="non-terminal residue" evidence="3">
    <location>
        <position position="115"/>
    </location>
</feature>
<proteinExistence type="predicted"/>
<protein>
    <recommendedName>
        <fullName evidence="2">ABC transporter domain-containing protein</fullName>
    </recommendedName>
</protein>
<dbReference type="PANTHER" id="PTHR42788">
    <property type="entry name" value="TAURINE IMPORT ATP-BINDING PROTEIN-RELATED"/>
    <property type="match status" value="1"/>
</dbReference>
<dbReference type="EMBL" id="UINC01104569">
    <property type="protein sequence ID" value="SVC67824.1"/>
    <property type="molecule type" value="Genomic_DNA"/>
</dbReference>
<keyword evidence="1" id="KW-0813">Transport</keyword>
<dbReference type="InterPro" id="IPR027417">
    <property type="entry name" value="P-loop_NTPase"/>
</dbReference>
<evidence type="ECO:0000256" key="1">
    <source>
        <dbReference type="ARBA" id="ARBA00022448"/>
    </source>
</evidence>
<accession>A0A382P335</accession>